<evidence type="ECO:0000256" key="5">
    <source>
        <dbReference type="ARBA" id="ARBA00022801"/>
    </source>
</evidence>
<evidence type="ECO:0000256" key="3">
    <source>
        <dbReference type="ARBA" id="ARBA00022722"/>
    </source>
</evidence>
<gene>
    <name evidence="8" type="ORF">CO145_02555</name>
</gene>
<keyword evidence="4" id="KW-0255">Endonuclease</keyword>
<dbReference type="Pfam" id="PF07927">
    <property type="entry name" value="HicA_toxin"/>
    <property type="match status" value="1"/>
</dbReference>
<comment type="similarity">
    <text evidence="1">Belongs to the HicA mRNA interferase family.</text>
</comment>
<proteinExistence type="inferred from homology"/>
<evidence type="ECO:0000256" key="4">
    <source>
        <dbReference type="ARBA" id="ARBA00022759"/>
    </source>
</evidence>
<evidence type="ECO:0008006" key="10">
    <source>
        <dbReference type="Google" id="ProtNLM"/>
    </source>
</evidence>
<evidence type="ECO:0000256" key="2">
    <source>
        <dbReference type="ARBA" id="ARBA00022649"/>
    </source>
</evidence>
<keyword evidence="3" id="KW-0540">Nuclease</keyword>
<keyword evidence="2" id="KW-1277">Toxin-antitoxin system</keyword>
<dbReference type="GO" id="GO:0016787">
    <property type="term" value="F:hydrolase activity"/>
    <property type="evidence" value="ECO:0007669"/>
    <property type="project" value="UniProtKB-KW"/>
</dbReference>
<dbReference type="SUPFAM" id="SSF54786">
    <property type="entry name" value="YcfA/nrd intein domain"/>
    <property type="match status" value="1"/>
</dbReference>
<organism evidence="8 9">
    <name type="scientific">Candidatus Nealsonbacteria bacterium CG_4_9_14_3_um_filter_37_13</name>
    <dbReference type="NCBI Taxonomy" id="1974695"/>
    <lineage>
        <taxon>Bacteria</taxon>
        <taxon>Candidatus Nealsoniibacteriota</taxon>
    </lineage>
</organism>
<sequence length="83" mass="9549">MSKKPAGKIKLTPIKPLDAIKKIKKNGWKEKNKDGPYWVYSKIADGKEELVIIHMHPTEELGIPYVKHIIKKTGKTNDEWVNL</sequence>
<dbReference type="GO" id="GO:0003729">
    <property type="term" value="F:mRNA binding"/>
    <property type="evidence" value="ECO:0007669"/>
    <property type="project" value="InterPro"/>
</dbReference>
<accession>A0A2M7Z4G5</accession>
<evidence type="ECO:0000256" key="1">
    <source>
        <dbReference type="ARBA" id="ARBA00006620"/>
    </source>
</evidence>
<keyword evidence="6" id="KW-0694">RNA-binding</keyword>
<dbReference type="GO" id="GO:0004519">
    <property type="term" value="F:endonuclease activity"/>
    <property type="evidence" value="ECO:0007669"/>
    <property type="project" value="UniProtKB-KW"/>
</dbReference>
<keyword evidence="7" id="KW-0346">Stress response</keyword>
<evidence type="ECO:0000256" key="6">
    <source>
        <dbReference type="ARBA" id="ARBA00022884"/>
    </source>
</evidence>
<dbReference type="InterPro" id="IPR012933">
    <property type="entry name" value="HicA_mRNA_interferase"/>
</dbReference>
<evidence type="ECO:0000313" key="9">
    <source>
        <dbReference type="Proteomes" id="UP000231034"/>
    </source>
</evidence>
<dbReference type="EMBL" id="PFVR01000092">
    <property type="protein sequence ID" value="PJA84059.1"/>
    <property type="molecule type" value="Genomic_DNA"/>
</dbReference>
<keyword evidence="5" id="KW-0378">Hydrolase</keyword>
<name>A0A2M7Z4G5_9BACT</name>
<evidence type="ECO:0000256" key="7">
    <source>
        <dbReference type="ARBA" id="ARBA00023016"/>
    </source>
</evidence>
<protein>
    <recommendedName>
        <fullName evidence="10">Type II toxin-antitoxin system HicA family toxin</fullName>
    </recommendedName>
</protein>
<dbReference type="AlphaFoldDB" id="A0A2M7Z4G5"/>
<comment type="caution">
    <text evidence="8">The sequence shown here is derived from an EMBL/GenBank/DDBJ whole genome shotgun (WGS) entry which is preliminary data.</text>
</comment>
<dbReference type="InterPro" id="IPR038570">
    <property type="entry name" value="HicA_sf"/>
</dbReference>
<evidence type="ECO:0000313" key="8">
    <source>
        <dbReference type="EMBL" id="PJA84059.1"/>
    </source>
</evidence>
<dbReference type="Gene3D" id="3.30.920.30">
    <property type="entry name" value="Hypothetical protein"/>
    <property type="match status" value="1"/>
</dbReference>
<reference evidence="9" key="1">
    <citation type="submission" date="2017-09" db="EMBL/GenBank/DDBJ databases">
        <title>Depth-based differentiation of microbial function through sediment-hosted aquifers and enrichment of novel symbionts in the deep terrestrial subsurface.</title>
        <authorList>
            <person name="Probst A.J."/>
            <person name="Ladd B."/>
            <person name="Jarett J.K."/>
            <person name="Geller-Mcgrath D.E."/>
            <person name="Sieber C.M.K."/>
            <person name="Emerson J.B."/>
            <person name="Anantharaman K."/>
            <person name="Thomas B.C."/>
            <person name="Malmstrom R."/>
            <person name="Stieglmeier M."/>
            <person name="Klingl A."/>
            <person name="Woyke T."/>
            <person name="Ryan C.M."/>
            <person name="Banfield J.F."/>
        </authorList>
    </citation>
    <scope>NUCLEOTIDE SEQUENCE [LARGE SCALE GENOMIC DNA]</scope>
</reference>
<dbReference type="Proteomes" id="UP000231034">
    <property type="component" value="Unassembled WGS sequence"/>
</dbReference>